<dbReference type="RefSeq" id="WP_182892615.1">
    <property type="nucleotide sequence ID" value="NZ_JACGZW010000007.1"/>
</dbReference>
<dbReference type="Proteomes" id="UP000526734">
    <property type="component" value="Unassembled WGS sequence"/>
</dbReference>
<accession>A0A7W3VYR3</accession>
<evidence type="ECO:0000256" key="1">
    <source>
        <dbReference type="SAM" id="Phobius"/>
    </source>
</evidence>
<name>A0A7W3VYR3_9PSEU</name>
<proteinExistence type="predicted"/>
<feature type="transmembrane region" description="Helical" evidence="1">
    <location>
        <begin position="29"/>
        <end position="48"/>
    </location>
</feature>
<keyword evidence="1" id="KW-0812">Transmembrane</keyword>
<evidence type="ECO:0000313" key="2">
    <source>
        <dbReference type="EMBL" id="MBB1155585.1"/>
    </source>
</evidence>
<evidence type="ECO:0000313" key="3">
    <source>
        <dbReference type="Proteomes" id="UP000526734"/>
    </source>
</evidence>
<gene>
    <name evidence="2" type="ORF">H4281_20755</name>
</gene>
<organism evidence="2 3">
    <name type="scientific">Amycolatopsis dendrobii</name>
    <dbReference type="NCBI Taxonomy" id="2760662"/>
    <lineage>
        <taxon>Bacteria</taxon>
        <taxon>Bacillati</taxon>
        <taxon>Actinomycetota</taxon>
        <taxon>Actinomycetes</taxon>
        <taxon>Pseudonocardiales</taxon>
        <taxon>Pseudonocardiaceae</taxon>
        <taxon>Amycolatopsis</taxon>
    </lineage>
</organism>
<keyword evidence="1" id="KW-0472">Membrane</keyword>
<protein>
    <submittedName>
        <fullName evidence="2">Uncharacterized protein</fullName>
    </submittedName>
</protein>
<sequence length="83" mass="9247">MGAAILFLLAVLVLLVVLASFPWRRRAEPWALSAVVLFSLGWPAYEYWDGGMPSHWAPQVWLIALGPGFLIAIVRLFRIALKG</sequence>
<keyword evidence="1" id="KW-1133">Transmembrane helix</keyword>
<dbReference type="AlphaFoldDB" id="A0A7W3VYR3"/>
<reference evidence="2 3" key="1">
    <citation type="submission" date="2020-08" db="EMBL/GenBank/DDBJ databases">
        <title>Amycolatopsis sp. nov. DR6-1 isolated from Dendrobium heterocarpum.</title>
        <authorList>
            <person name="Tedsree N."/>
            <person name="Kuncharoen N."/>
            <person name="Likhitwitayawuid K."/>
            <person name="Tanasupawat S."/>
        </authorList>
    </citation>
    <scope>NUCLEOTIDE SEQUENCE [LARGE SCALE GENOMIC DNA]</scope>
    <source>
        <strain evidence="2 3">DR6-1</strain>
    </source>
</reference>
<feature type="transmembrane region" description="Helical" evidence="1">
    <location>
        <begin position="60"/>
        <end position="81"/>
    </location>
</feature>
<keyword evidence="3" id="KW-1185">Reference proteome</keyword>
<dbReference type="EMBL" id="JACGZW010000007">
    <property type="protein sequence ID" value="MBB1155585.1"/>
    <property type="molecule type" value="Genomic_DNA"/>
</dbReference>
<comment type="caution">
    <text evidence="2">The sequence shown here is derived from an EMBL/GenBank/DDBJ whole genome shotgun (WGS) entry which is preliminary data.</text>
</comment>